<feature type="domain" description="VAN3-binding protein-like auxin canalisation" evidence="1">
    <location>
        <begin position="38"/>
        <end position="75"/>
    </location>
</feature>
<gene>
    <name evidence="3" type="ORF">PVL29_002076</name>
</gene>
<dbReference type="Pfam" id="PF08458">
    <property type="entry name" value="PH_2"/>
    <property type="match status" value="1"/>
</dbReference>
<dbReference type="Pfam" id="PF05703">
    <property type="entry name" value="Auxin_canalis"/>
    <property type="match status" value="2"/>
</dbReference>
<dbReference type="InterPro" id="IPR040269">
    <property type="entry name" value="VAB"/>
</dbReference>
<feature type="domain" description="Pleckstrin-like plant" evidence="2">
    <location>
        <begin position="290"/>
        <end position="392"/>
    </location>
</feature>
<evidence type="ECO:0000259" key="1">
    <source>
        <dbReference type="Pfam" id="PF05703"/>
    </source>
</evidence>
<dbReference type="GO" id="GO:0010305">
    <property type="term" value="P:leaf vascular tissue pattern formation"/>
    <property type="evidence" value="ECO:0007669"/>
    <property type="project" value="TreeGrafter"/>
</dbReference>
<comment type="caution">
    <text evidence="3">The sequence shown here is derived from an EMBL/GenBank/DDBJ whole genome shotgun (WGS) entry which is preliminary data.</text>
</comment>
<dbReference type="EMBL" id="JARBHA010000002">
    <property type="protein sequence ID" value="KAJ9706932.1"/>
    <property type="molecule type" value="Genomic_DNA"/>
</dbReference>
<proteinExistence type="predicted"/>
<dbReference type="GO" id="GO:0009734">
    <property type="term" value="P:auxin-activated signaling pathway"/>
    <property type="evidence" value="ECO:0007669"/>
    <property type="project" value="TreeGrafter"/>
</dbReference>
<dbReference type="GO" id="GO:0010087">
    <property type="term" value="P:phloem or xylem histogenesis"/>
    <property type="evidence" value="ECO:0007669"/>
    <property type="project" value="TreeGrafter"/>
</dbReference>
<evidence type="ECO:0008006" key="5">
    <source>
        <dbReference type="Google" id="ProtNLM"/>
    </source>
</evidence>
<evidence type="ECO:0000259" key="2">
    <source>
        <dbReference type="Pfam" id="PF08458"/>
    </source>
</evidence>
<protein>
    <recommendedName>
        <fullName evidence="5">VAN3-binding protein</fullName>
    </recommendedName>
</protein>
<dbReference type="AlphaFoldDB" id="A0AA39AH39"/>
<dbReference type="Proteomes" id="UP001168098">
    <property type="component" value="Unassembled WGS sequence"/>
</dbReference>
<dbReference type="PANTHER" id="PTHR31351">
    <property type="entry name" value="EXPRESSED PROTEIN"/>
    <property type="match status" value="1"/>
</dbReference>
<dbReference type="InterPro" id="IPR013666">
    <property type="entry name" value="PH_pln"/>
</dbReference>
<organism evidence="3 4">
    <name type="scientific">Vitis rotundifolia</name>
    <name type="common">Muscadine grape</name>
    <dbReference type="NCBI Taxonomy" id="103349"/>
    <lineage>
        <taxon>Eukaryota</taxon>
        <taxon>Viridiplantae</taxon>
        <taxon>Streptophyta</taxon>
        <taxon>Embryophyta</taxon>
        <taxon>Tracheophyta</taxon>
        <taxon>Spermatophyta</taxon>
        <taxon>Magnoliopsida</taxon>
        <taxon>eudicotyledons</taxon>
        <taxon>Gunneridae</taxon>
        <taxon>Pentapetalae</taxon>
        <taxon>rosids</taxon>
        <taxon>Vitales</taxon>
        <taxon>Vitaceae</taxon>
        <taxon>Viteae</taxon>
        <taxon>Vitis</taxon>
    </lineage>
</organism>
<dbReference type="InterPro" id="IPR008546">
    <property type="entry name" value="VAN3-bd-like_auxin_canal"/>
</dbReference>
<name>A0AA39AH39_VITRO</name>
<evidence type="ECO:0000313" key="4">
    <source>
        <dbReference type="Proteomes" id="UP001168098"/>
    </source>
</evidence>
<evidence type="ECO:0000313" key="3">
    <source>
        <dbReference type="EMBL" id="KAJ9706932.1"/>
    </source>
</evidence>
<feature type="domain" description="VAN3-binding protein-like auxin canalisation" evidence="1">
    <location>
        <begin position="124"/>
        <end position="269"/>
    </location>
</feature>
<dbReference type="PANTHER" id="PTHR31351:SF24">
    <property type="entry name" value="VAN3-BINDING PROTEIN-LIKE"/>
    <property type="match status" value="1"/>
</dbReference>
<reference evidence="3 4" key="1">
    <citation type="journal article" date="2023" name="BMC Biotechnol.">
        <title>Vitis rotundifolia cv Carlos genome sequencing.</title>
        <authorList>
            <person name="Huff M."/>
            <person name="Hulse-Kemp A."/>
            <person name="Scheffler B."/>
            <person name="Youngblood R."/>
            <person name="Simpson S."/>
            <person name="Babiker E."/>
            <person name="Staton M."/>
        </authorList>
    </citation>
    <scope>NUCLEOTIDE SEQUENCE [LARGE SCALE GENOMIC DNA]</scope>
    <source>
        <tissue evidence="3">Leaf</tissue>
    </source>
</reference>
<sequence>MEGGQFGGQKMGNLHDLEHAEDGDELKLWSQLPSIPQPQTPKEPMEFLSRSWSLSALEISKALKEKQCVLDKNPSIIPEMVAAPQLVSYPLVTAALLSLLSVPPYLIYVYMDHIFLQTGKVMNWVNTRRTVSIGKWFHHKELGSSGVKKKDRMRVENARVHATMSVAGLAAALASAAAAENSSGSGSKMSAALASATELLASHCIEIAESAGADHDRLASVVRSAVDIQSPGDLTTLTAAAATALRGEAALKVRLQKETRKNASISPYEAPFVADFHSEMEEQDPPCTGELQQHTQKGVLRWKRVTIYINKKSQVIVKLKSKHVGGAFSKKIKCVVYGVCNETAAWPFRKERENIEAYFGLKTAQGFLEFKCKSKIHKQTWVDGIQNLLCRVSCIEATEHSLEILNINKNI</sequence>
<accession>A0AA39AH39</accession>
<keyword evidence="4" id="KW-1185">Reference proteome</keyword>